<dbReference type="InterPro" id="IPR051012">
    <property type="entry name" value="CellSynth/LPSAsmb/PSIAsmb"/>
</dbReference>
<dbReference type="EMBL" id="CP012673">
    <property type="protein sequence ID" value="AUX43755.1"/>
    <property type="molecule type" value="Genomic_DNA"/>
</dbReference>
<keyword evidence="4" id="KW-0732">Signal</keyword>
<name>A0A2L0EWW6_SORCE</name>
<keyword evidence="1" id="KW-0677">Repeat</keyword>
<dbReference type="PROSITE" id="PS51257">
    <property type="entry name" value="PROKAR_LIPOPROTEIN"/>
    <property type="match status" value="1"/>
</dbReference>
<dbReference type="Proteomes" id="UP000238348">
    <property type="component" value="Chromosome"/>
</dbReference>
<evidence type="ECO:0000256" key="1">
    <source>
        <dbReference type="ARBA" id="ARBA00022737"/>
    </source>
</evidence>
<evidence type="ECO:0000313" key="5">
    <source>
        <dbReference type="EMBL" id="AUX43755.1"/>
    </source>
</evidence>
<keyword evidence="2 3" id="KW-0802">TPR repeat</keyword>
<feature type="chain" id="PRO_5014597271" evidence="4">
    <location>
        <begin position="20"/>
        <end position="385"/>
    </location>
</feature>
<dbReference type="Gene3D" id="1.25.40.10">
    <property type="entry name" value="Tetratricopeptide repeat domain"/>
    <property type="match status" value="1"/>
</dbReference>
<dbReference type="PANTHER" id="PTHR45586">
    <property type="entry name" value="TPR REPEAT-CONTAINING PROTEIN PA4667"/>
    <property type="match status" value="1"/>
</dbReference>
<dbReference type="OrthoDB" id="5520549at2"/>
<dbReference type="AlphaFoldDB" id="A0A2L0EWW6"/>
<feature type="repeat" description="TPR" evidence="3">
    <location>
        <begin position="47"/>
        <end position="80"/>
    </location>
</feature>
<proteinExistence type="predicted"/>
<evidence type="ECO:0000313" key="6">
    <source>
        <dbReference type="Proteomes" id="UP000238348"/>
    </source>
</evidence>
<gene>
    <name evidence="5" type="ORF">SOCE26_052100</name>
</gene>
<dbReference type="PROSITE" id="PS50005">
    <property type="entry name" value="TPR"/>
    <property type="match status" value="2"/>
</dbReference>
<accession>A0A2L0EWW6</accession>
<evidence type="ECO:0000256" key="2">
    <source>
        <dbReference type="ARBA" id="ARBA00022803"/>
    </source>
</evidence>
<reference evidence="5 6" key="1">
    <citation type="submission" date="2015-09" db="EMBL/GenBank/DDBJ databases">
        <title>Sorangium comparison.</title>
        <authorList>
            <person name="Zaburannyi N."/>
            <person name="Bunk B."/>
            <person name="Overmann J."/>
            <person name="Mueller R."/>
        </authorList>
    </citation>
    <scope>NUCLEOTIDE SEQUENCE [LARGE SCALE GENOMIC DNA]</scope>
    <source>
        <strain evidence="5 6">So ce26</strain>
    </source>
</reference>
<dbReference type="RefSeq" id="WP_104982387.1">
    <property type="nucleotide sequence ID" value="NZ_CP012673.1"/>
</dbReference>
<sequence>MRVALPRPAALLAPLVSLALVTGCGRTTVARAVDGQIIEGRFIAPRAYTLYAIGAEAEARGDLAMALAAYEQAEDSDPDSADIWTRVGAVRCRLGRGEAAADAFERALAIDADYEPAHREAARCDLAAGRLAAALGRVERAIVLDPDRDDGLLLRAEILRRLGRTDDARLSLRALLVRRPRSVDAWRALHAVAIEAGDRATAEQAARRLRELTSWKGAGLGLGVPARAPLAELDAALIEGQLRRARRLAQDVDLPPAEVAVRAAALGRAREAREQAELVSGADPSSASALVALAVAADLSGDEEALARACDALHPPAAGATPLVPPSPLARLLFAELLSRRVGRDAALAWLGPLPPPAPGARDLLSREVELRVQRQLARSAPAAP</sequence>
<dbReference type="SMART" id="SM00028">
    <property type="entry name" value="TPR"/>
    <property type="match status" value="4"/>
</dbReference>
<dbReference type="SUPFAM" id="SSF48452">
    <property type="entry name" value="TPR-like"/>
    <property type="match status" value="1"/>
</dbReference>
<feature type="signal peptide" evidence="4">
    <location>
        <begin position="1"/>
        <end position="19"/>
    </location>
</feature>
<dbReference type="InterPro" id="IPR019734">
    <property type="entry name" value="TPR_rpt"/>
</dbReference>
<evidence type="ECO:0000256" key="3">
    <source>
        <dbReference type="PROSITE-ProRule" id="PRU00339"/>
    </source>
</evidence>
<dbReference type="PANTHER" id="PTHR45586:SF1">
    <property type="entry name" value="LIPOPOLYSACCHARIDE ASSEMBLY PROTEIN B"/>
    <property type="match status" value="1"/>
</dbReference>
<dbReference type="Pfam" id="PF13432">
    <property type="entry name" value="TPR_16"/>
    <property type="match status" value="2"/>
</dbReference>
<protein>
    <submittedName>
        <fullName evidence="5">Uncharacterized protein</fullName>
    </submittedName>
</protein>
<feature type="repeat" description="TPR" evidence="3">
    <location>
        <begin position="81"/>
        <end position="114"/>
    </location>
</feature>
<organism evidence="5 6">
    <name type="scientific">Sorangium cellulosum</name>
    <name type="common">Polyangium cellulosum</name>
    <dbReference type="NCBI Taxonomy" id="56"/>
    <lineage>
        <taxon>Bacteria</taxon>
        <taxon>Pseudomonadati</taxon>
        <taxon>Myxococcota</taxon>
        <taxon>Polyangia</taxon>
        <taxon>Polyangiales</taxon>
        <taxon>Polyangiaceae</taxon>
        <taxon>Sorangium</taxon>
    </lineage>
</organism>
<dbReference type="InterPro" id="IPR011990">
    <property type="entry name" value="TPR-like_helical_dom_sf"/>
</dbReference>
<evidence type="ECO:0000256" key="4">
    <source>
        <dbReference type="SAM" id="SignalP"/>
    </source>
</evidence>